<keyword evidence="2 4" id="KW-0012">Acyltransferase</keyword>
<sequence>MIIGGDKEPVIRNIQEATVRHDYNAKVELHDPVMNEQQRQVVLNNYLRNRNKINYKIKNVIARDITDTVTTYMSPHTQIIGLDNIKNINTGAIITSNHFNPLDNIAIRKMTKAVGHKRLYIVIQDTNLKMKGLIGFLMNYDDTLPISLSTNYMGRQFPQLLQAVLNDKQYVLIYPEQEMWFNYRKPRPLKRGPYYYAARFHVPIISCFVEIKTLPQKDNDEFYQTAYITHVLPTIYPDAQQSIKANSIRMMQQDYQQKKQAYEQAYHQKLTYEFTPDDIAGWIH</sequence>
<dbReference type="SUPFAM" id="SSF69593">
    <property type="entry name" value="Glycerol-3-phosphate (1)-acyltransferase"/>
    <property type="match status" value="1"/>
</dbReference>
<gene>
    <name evidence="4" type="ORF">H9901_04940</name>
</gene>
<dbReference type="PANTHER" id="PTHR10434">
    <property type="entry name" value="1-ACYL-SN-GLYCEROL-3-PHOSPHATE ACYLTRANSFERASE"/>
    <property type="match status" value="1"/>
</dbReference>
<proteinExistence type="predicted"/>
<evidence type="ECO:0000313" key="5">
    <source>
        <dbReference type="Proteomes" id="UP000777303"/>
    </source>
</evidence>
<dbReference type="EMBL" id="JAHLFS010000059">
    <property type="protein sequence ID" value="MBU3852026.1"/>
    <property type="molecule type" value="Genomic_DNA"/>
</dbReference>
<reference evidence="4" key="1">
    <citation type="journal article" date="2021" name="PeerJ">
        <title>Extensive microbial diversity within the chicken gut microbiome revealed by metagenomics and culture.</title>
        <authorList>
            <person name="Gilroy R."/>
            <person name="Ravi A."/>
            <person name="Getino M."/>
            <person name="Pursley I."/>
            <person name="Horton D.L."/>
            <person name="Alikhan N.F."/>
            <person name="Baker D."/>
            <person name="Gharbi K."/>
            <person name="Hall N."/>
            <person name="Watson M."/>
            <person name="Adriaenssens E.M."/>
            <person name="Foster-Nyarko E."/>
            <person name="Jarju S."/>
            <person name="Secka A."/>
            <person name="Antonio M."/>
            <person name="Oren A."/>
            <person name="Chaudhuri R.R."/>
            <person name="La Ragione R."/>
            <person name="Hildebrand F."/>
            <person name="Pallen M.J."/>
        </authorList>
    </citation>
    <scope>NUCLEOTIDE SEQUENCE</scope>
    <source>
        <strain evidence="4">F6-6636</strain>
    </source>
</reference>
<evidence type="ECO:0000256" key="1">
    <source>
        <dbReference type="ARBA" id="ARBA00022679"/>
    </source>
</evidence>
<dbReference type="GO" id="GO:0006654">
    <property type="term" value="P:phosphatidic acid biosynthetic process"/>
    <property type="evidence" value="ECO:0007669"/>
    <property type="project" value="TreeGrafter"/>
</dbReference>
<dbReference type="Proteomes" id="UP000777303">
    <property type="component" value="Unassembled WGS sequence"/>
</dbReference>
<evidence type="ECO:0000259" key="3">
    <source>
        <dbReference type="SMART" id="SM00563"/>
    </source>
</evidence>
<dbReference type="GO" id="GO:0003841">
    <property type="term" value="F:1-acylglycerol-3-phosphate O-acyltransferase activity"/>
    <property type="evidence" value="ECO:0007669"/>
    <property type="project" value="TreeGrafter"/>
</dbReference>
<reference evidence="4" key="2">
    <citation type="submission" date="2021-04" db="EMBL/GenBank/DDBJ databases">
        <authorList>
            <person name="Gilroy R."/>
        </authorList>
    </citation>
    <scope>NUCLEOTIDE SEQUENCE</scope>
    <source>
        <strain evidence="4">F6-6636</strain>
    </source>
</reference>
<protein>
    <submittedName>
        <fullName evidence="4">1-acyl-sn-glycerol-3-phosphate acyltransferase</fullName>
    </submittedName>
</protein>
<feature type="domain" description="Phospholipid/glycerol acyltransferase" evidence="3">
    <location>
        <begin position="92"/>
        <end position="212"/>
    </location>
</feature>
<evidence type="ECO:0000313" key="4">
    <source>
        <dbReference type="EMBL" id="MBU3852026.1"/>
    </source>
</evidence>
<organism evidence="4 5">
    <name type="scientific">Candidatus Paralactobacillus gallistercoris</name>
    <dbReference type="NCBI Taxonomy" id="2838724"/>
    <lineage>
        <taxon>Bacteria</taxon>
        <taxon>Bacillati</taxon>
        <taxon>Bacillota</taxon>
        <taxon>Bacilli</taxon>
        <taxon>Lactobacillales</taxon>
        <taxon>Lactobacillaceae</taxon>
        <taxon>Lactobacillus</taxon>
    </lineage>
</organism>
<keyword evidence="1" id="KW-0808">Transferase</keyword>
<dbReference type="SMART" id="SM00563">
    <property type="entry name" value="PlsC"/>
    <property type="match status" value="1"/>
</dbReference>
<dbReference type="Pfam" id="PF01553">
    <property type="entry name" value="Acyltransferase"/>
    <property type="match status" value="1"/>
</dbReference>
<accession>A0A948TK91</accession>
<dbReference type="PANTHER" id="PTHR10434:SF11">
    <property type="entry name" value="1-ACYL-SN-GLYCEROL-3-PHOSPHATE ACYLTRANSFERASE"/>
    <property type="match status" value="1"/>
</dbReference>
<comment type="caution">
    <text evidence="4">The sequence shown here is derived from an EMBL/GenBank/DDBJ whole genome shotgun (WGS) entry which is preliminary data.</text>
</comment>
<evidence type="ECO:0000256" key="2">
    <source>
        <dbReference type="ARBA" id="ARBA00023315"/>
    </source>
</evidence>
<dbReference type="CDD" id="cd07989">
    <property type="entry name" value="LPLAT_AGPAT-like"/>
    <property type="match status" value="1"/>
</dbReference>
<dbReference type="AlphaFoldDB" id="A0A948TK91"/>
<dbReference type="InterPro" id="IPR002123">
    <property type="entry name" value="Plipid/glycerol_acylTrfase"/>
</dbReference>
<name>A0A948TK91_9LACO</name>